<dbReference type="AlphaFoldDB" id="M2TLB0"/>
<reference evidence="2" key="2">
    <citation type="journal article" date="2013" name="PLoS Genet.">
        <title>Comparative genome structure, secondary metabolite, and effector coding capacity across Cochliobolus pathogens.</title>
        <authorList>
            <person name="Condon B.J."/>
            <person name="Leng Y."/>
            <person name="Wu D."/>
            <person name="Bushley K.E."/>
            <person name="Ohm R.A."/>
            <person name="Otillar R."/>
            <person name="Martin J."/>
            <person name="Schackwitz W."/>
            <person name="Grimwood J."/>
            <person name="MohdZainudin N."/>
            <person name="Xue C."/>
            <person name="Wang R."/>
            <person name="Manning V.A."/>
            <person name="Dhillon B."/>
            <person name="Tu Z.J."/>
            <person name="Steffenson B.J."/>
            <person name="Salamov A."/>
            <person name="Sun H."/>
            <person name="Lowry S."/>
            <person name="LaButti K."/>
            <person name="Han J."/>
            <person name="Copeland A."/>
            <person name="Lindquist E."/>
            <person name="Barry K."/>
            <person name="Schmutz J."/>
            <person name="Baker S.E."/>
            <person name="Ciuffetti L.M."/>
            <person name="Grigoriev I.V."/>
            <person name="Zhong S."/>
            <person name="Turgeon B.G."/>
        </authorList>
    </citation>
    <scope>NUCLEOTIDE SEQUENCE [LARGE SCALE GENOMIC DNA]</scope>
    <source>
        <strain evidence="2">C5 / ATCC 48332 / race O</strain>
    </source>
</reference>
<dbReference type="Proteomes" id="UP000016936">
    <property type="component" value="Unassembled WGS sequence"/>
</dbReference>
<dbReference type="HOGENOM" id="CLU_2793810_0_0_1"/>
<dbReference type="OrthoDB" id="3681860at2759"/>
<organism evidence="1 2">
    <name type="scientific">Cochliobolus heterostrophus (strain C5 / ATCC 48332 / race O)</name>
    <name type="common">Southern corn leaf blight fungus</name>
    <name type="synonym">Bipolaris maydis</name>
    <dbReference type="NCBI Taxonomy" id="701091"/>
    <lineage>
        <taxon>Eukaryota</taxon>
        <taxon>Fungi</taxon>
        <taxon>Dikarya</taxon>
        <taxon>Ascomycota</taxon>
        <taxon>Pezizomycotina</taxon>
        <taxon>Dothideomycetes</taxon>
        <taxon>Pleosporomycetidae</taxon>
        <taxon>Pleosporales</taxon>
        <taxon>Pleosporineae</taxon>
        <taxon>Pleosporaceae</taxon>
        <taxon>Bipolaris</taxon>
    </lineage>
</organism>
<gene>
    <name evidence="1" type="ORF">COCHEDRAFT_1217471</name>
</gene>
<evidence type="ECO:0000313" key="2">
    <source>
        <dbReference type="Proteomes" id="UP000016936"/>
    </source>
</evidence>
<name>M2TLB0_COCH5</name>
<reference evidence="1 2" key="1">
    <citation type="journal article" date="2012" name="PLoS Pathog.">
        <title>Diverse lifestyles and strategies of plant pathogenesis encoded in the genomes of eighteen Dothideomycetes fungi.</title>
        <authorList>
            <person name="Ohm R.A."/>
            <person name="Feau N."/>
            <person name="Henrissat B."/>
            <person name="Schoch C.L."/>
            <person name="Horwitz B.A."/>
            <person name="Barry K.W."/>
            <person name="Condon B.J."/>
            <person name="Copeland A.C."/>
            <person name="Dhillon B."/>
            <person name="Glaser F."/>
            <person name="Hesse C.N."/>
            <person name="Kosti I."/>
            <person name="LaButti K."/>
            <person name="Lindquist E.A."/>
            <person name="Lucas S."/>
            <person name="Salamov A.A."/>
            <person name="Bradshaw R.E."/>
            <person name="Ciuffetti L."/>
            <person name="Hamelin R.C."/>
            <person name="Kema G.H.J."/>
            <person name="Lawrence C."/>
            <person name="Scott J.A."/>
            <person name="Spatafora J.W."/>
            <person name="Turgeon B.G."/>
            <person name="de Wit P.J.G.M."/>
            <person name="Zhong S."/>
            <person name="Goodwin S.B."/>
            <person name="Grigoriev I.V."/>
        </authorList>
    </citation>
    <scope>NUCLEOTIDE SEQUENCE [LARGE SCALE GENOMIC DNA]</scope>
    <source>
        <strain evidence="2">C5 / ATCC 48332 / race O</strain>
    </source>
</reference>
<sequence length="68" mass="7369">MQRAWVAEKKETCYAVRQHELNGAGLAATNHVGVVTQYSPSILQEQVNKPGNRVVDDHKVGGNRAPGS</sequence>
<dbReference type="EMBL" id="KB445582">
    <property type="protein sequence ID" value="EMD87274.1"/>
    <property type="molecule type" value="Genomic_DNA"/>
</dbReference>
<evidence type="ECO:0000313" key="1">
    <source>
        <dbReference type="EMBL" id="EMD87274.1"/>
    </source>
</evidence>
<proteinExistence type="predicted"/>
<accession>M2TLB0</accession>
<protein>
    <submittedName>
        <fullName evidence="1">Uncharacterized protein</fullName>
    </submittedName>
</protein>
<keyword evidence="2" id="KW-1185">Reference proteome</keyword>